<reference evidence="1 2" key="1">
    <citation type="submission" date="2019-05" db="EMBL/GenBank/DDBJ databases">
        <title>Another draft genome of Portunus trituberculatus and its Hox gene families provides insights of decapod evolution.</title>
        <authorList>
            <person name="Jeong J.-H."/>
            <person name="Song I."/>
            <person name="Kim S."/>
            <person name="Choi T."/>
            <person name="Kim D."/>
            <person name="Ryu S."/>
            <person name="Kim W."/>
        </authorList>
    </citation>
    <scope>NUCLEOTIDE SEQUENCE [LARGE SCALE GENOMIC DNA]</scope>
    <source>
        <tissue evidence="1">Muscle</tissue>
    </source>
</reference>
<dbReference type="AlphaFoldDB" id="A0A5B7FF03"/>
<dbReference type="Proteomes" id="UP000324222">
    <property type="component" value="Unassembled WGS sequence"/>
</dbReference>
<keyword evidence="2" id="KW-1185">Reference proteome</keyword>
<proteinExistence type="predicted"/>
<accession>A0A5B7FF03</accession>
<dbReference type="EMBL" id="VSRR010005890">
    <property type="protein sequence ID" value="MPC43568.1"/>
    <property type="molecule type" value="Genomic_DNA"/>
</dbReference>
<protein>
    <submittedName>
        <fullName evidence="1">Uncharacterized protein</fullName>
    </submittedName>
</protein>
<comment type="caution">
    <text evidence="1">The sequence shown here is derived from an EMBL/GenBank/DDBJ whole genome shotgun (WGS) entry which is preliminary data.</text>
</comment>
<evidence type="ECO:0000313" key="1">
    <source>
        <dbReference type="EMBL" id="MPC43568.1"/>
    </source>
</evidence>
<name>A0A5B7FF03_PORTR</name>
<evidence type="ECO:0000313" key="2">
    <source>
        <dbReference type="Proteomes" id="UP000324222"/>
    </source>
</evidence>
<organism evidence="1 2">
    <name type="scientific">Portunus trituberculatus</name>
    <name type="common">Swimming crab</name>
    <name type="synonym">Neptunus trituberculatus</name>
    <dbReference type="NCBI Taxonomy" id="210409"/>
    <lineage>
        <taxon>Eukaryota</taxon>
        <taxon>Metazoa</taxon>
        <taxon>Ecdysozoa</taxon>
        <taxon>Arthropoda</taxon>
        <taxon>Crustacea</taxon>
        <taxon>Multicrustacea</taxon>
        <taxon>Malacostraca</taxon>
        <taxon>Eumalacostraca</taxon>
        <taxon>Eucarida</taxon>
        <taxon>Decapoda</taxon>
        <taxon>Pleocyemata</taxon>
        <taxon>Brachyura</taxon>
        <taxon>Eubrachyura</taxon>
        <taxon>Portunoidea</taxon>
        <taxon>Portunidae</taxon>
        <taxon>Portuninae</taxon>
        <taxon>Portunus</taxon>
    </lineage>
</organism>
<gene>
    <name evidence="1" type="ORF">E2C01_037218</name>
</gene>
<sequence>MHVNGTLIPMKLDMEADVSLVSEEVPGTGASSRTYKPHSRFTAGQHERSITCDWLRARPKRA</sequence>